<evidence type="ECO:0000313" key="9">
    <source>
        <dbReference type="EMBL" id="KAK8914530.1"/>
    </source>
</evidence>
<reference evidence="9 10" key="1">
    <citation type="journal article" date="2022" name="Nat. Plants">
        <title>Genomes of leafy and leafless Platanthera orchids illuminate the evolution of mycoheterotrophy.</title>
        <authorList>
            <person name="Li M.H."/>
            <person name="Liu K.W."/>
            <person name="Li Z."/>
            <person name="Lu H.C."/>
            <person name="Ye Q.L."/>
            <person name="Zhang D."/>
            <person name="Wang J.Y."/>
            <person name="Li Y.F."/>
            <person name="Zhong Z.M."/>
            <person name="Liu X."/>
            <person name="Yu X."/>
            <person name="Liu D.K."/>
            <person name="Tu X.D."/>
            <person name="Liu B."/>
            <person name="Hao Y."/>
            <person name="Liao X.Y."/>
            <person name="Jiang Y.T."/>
            <person name="Sun W.H."/>
            <person name="Chen J."/>
            <person name="Chen Y.Q."/>
            <person name="Ai Y."/>
            <person name="Zhai J.W."/>
            <person name="Wu S.S."/>
            <person name="Zhou Z."/>
            <person name="Hsiao Y.Y."/>
            <person name="Wu W.L."/>
            <person name="Chen Y.Y."/>
            <person name="Lin Y.F."/>
            <person name="Hsu J.L."/>
            <person name="Li C.Y."/>
            <person name="Wang Z.W."/>
            <person name="Zhao X."/>
            <person name="Zhong W.Y."/>
            <person name="Ma X.K."/>
            <person name="Ma L."/>
            <person name="Huang J."/>
            <person name="Chen G.Z."/>
            <person name="Huang M.Z."/>
            <person name="Huang L."/>
            <person name="Peng D.H."/>
            <person name="Luo Y.B."/>
            <person name="Zou S.Q."/>
            <person name="Chen S.P."/>
            <person name="Lan S."/>
            <person name="Tsai W.C."/>
            <person name="Van de Peer Y."/>
            <person name="Liu Z.J."/>
        </authorList>
    </citation>
    <scope>NUCLEOTIDE SEQUENCE [LARGE SCALE GENOMIC DNA]</scope>
    <source>
        <strain evidence="9">Lor287</strain>
    </source>
</reference>
<dbReference type="InterPro" id="IPR000639">
    <property type="entry name" value="Epox_hydrolase-like"/>
</dbReference>
<organism evidence="9 10">
    <name type="scientific">Platanthera zijinensis</name>
    <dbReference type="NCBI Taxonomy" id="2320716"/>
    <lineage>
        <taxon>Eukaryota</taxon>
        <taxon>Viridiplantae</taxon>
        <taxon>Streptophyta</taxon>
        <taxon>Embryophyta</taxon>
        <taxon>Tracheophyta</taxon>
        <taxon>Spermatophyta</taxon>
        <taxon>Magnoliopsida</taxon>
        <taxon>Liliopsida</taxon>
        <taxon>Asparagales</taxon>
        <taxon>Orchidaceae</taxon>
        <taxon>Orchidoideae</taxon>
        <taxon>Orchideae</taxon>
        <taxon>Orchidinae</taxon>
        <taxon>Platanthera</taxon>
    </lineage>
</organism>
<evidence type="ECO:0000313" key="10">
    <source>
        <dbReference type="Proteomes" id="UP001418222"/>
    </source>
</evidence>
<dbReference type="GO" id="GO:0004301">
    <property type="term" value="F:epoxide hydrolase activity"/>
    <property type="evidence" value="ECO:0007669"/>
    <property type="project" value="UniProtKB-EC"/>
</dbReference>
<dbReference type="EMBL" id="JBBWWQ010000021">
    <property type="protein sequence ID" value="KAK8914530.1"/>
    <property type="molecule type" value="Genomic_DNA"/>
</dbReference>
<proteinExistence type="inferred from homology"/>
<evidence type="ECO:0000256" key="6">
    <source>
        <dbReference type="ARBA" id="ARBA00058358"/>
    </source>
</evidence>
<dbReference type="Proteomes" id="UP001418222">
    <property type="component" value="Unassembled WGS sequence"/>
</dbReference>
<comment type="function">
    <text evidence="6">Epoxide hydrolase involved in the biosynthesis of cucurbitacin and mogroside tetracyclic triterpene natural products (e.g. siamenoside I and mogrosides IV, V and VI). Cucurbitacins have cytotoxic properties and exhibit deterrent taste as a defense barrier against herbivores. Mogrosides are nonsugar highly oxygenated compounds used as high-intensity zero-calorie sweeteners; they also possess pharmacological properties such as regulating immunity, lowering blood sugar and lipid levels, protecting the liver, and acting as antioxidants and antitumor agents. Catalyzes the hydrolysis of aromatic epoxide-containing substrates, such as the conversion of 24,25-epoxycucurbitadienol to 24,25-dihydroxycucurbitadienol.</text>
</comment>
<comment type="caution">
    <text evidence="9">The sequence shown here is derived from an EMBL/GenBank/DDBJ whole genome shotgun (WGS) entry which is preliminary data.</text>
</comment>
<dbReference type="SUPFAM" id="SSF53474">
    <property type="entry name" value="alpha/beta-Hydrolases"/>
    <property type="match status" value="1"/>
</dbReference>
<evidence type="ECO:0000256" key="7">
    <source>
        <dbReference type="ARBA" id="ARBA00093212"/>
    </source>
</evidence>
<protein>
    <recommendedName>
        <fullName evidence="2">soluble epoxide hydrolase</fullName>
        <ecNumber evidence="2">3.3.2.10</ecNumber>
    </recommendedName>
</protein>
<name>A0AAP0AU38_9ASPA</name>
<keyword evidence="3" id="KW-0378">Hydrolase</keyword>
<evidence type="ECO:0000256" key="1">
    <source>
        <dbReference type="ARBA" id="ARBA00004721"/>
    </source>
</evidence>
<evidence type="ECO:0000256" key="4">
    <source>
        <dbReference type="ARBA" id="ARBA00038334"/>
    </source>
</evidence>
<keyword evidence="10" id="KW-1185">Reference proteome</keyword>
<dbReference type="AlphaFoldDB" id="A0AAP0AU38"/>
<evidence type="ECO:0000256" key="5">
    <source>
        <dbReference type="ARBA" id="ARBA00051067"/>
    </source>
</evidence>
<dbReference type="PANTHER" id="PTHR43329">
    <property type="entry name" value="EPOXIDE HYDROLASE"/>
    <property type="match status" value="1"/>
</dbReference>
<evidence type="ECO:0000256" key="3">
    <source>
        <dbReference type="ARBA" id="ARBA00022801"/>
    </source>
</evidence>
<sequence>MGITSSLHAVYGNSTTIIFIATAVNLASYIRFVLYSSHLVHLPHPSSPPAPAPSLILSSSPATYLPSLPSTSTLCHTDICVVCLTPEECSNSTVRGEVKEMGGGDGIEHRTVEVNGINMHVAEKGEGPAVLFLHGFPELWYSWRHQILSLAARGYRAVAPDLRGYGDTEAPAGVDAYSIFHLVGDLTALIESLGQDKVFVVGHDWGAILAWNLCAFRPEKIKAVVNLSVAFMPRKHSIWRPDSLKAIYGDDFYVSRFQKPGEIEDQFAQVDTAFLMKMFFASRNPGPLIIPKGDGLVSRRLHHKDIPLPSWLSQDDIDYYASKFIRTGFTGGVNYYRNMDINWELTAPWNDVQIKVPAKFIVGDLDLAYHFAGMKSYIHGGGFKRDVPLLEDVVVIEGAAHFINQERPEQISDHIYQFIAKF</sequence>
<comment type="catalytic activity">
    <reaction evidence="5">
        <text>an epoxide + H2O = an ethanediol</text>
        <dbReference type="Rhea" id="RHEA:19037"/>
        <dbReference type="ChEBI" id="CHEBI:15377"/>
        <dbReference type="ChEBI" id="CHEBI:32955"/>
        <dbReference type="ChEBI" id="CHEBI:140594"/>
        <dbReference type="EC" id="3.3.2.10"/>
    </reaction>
    <physiologicalReaction direction="left-to-right" evidence="5">
        <dbReference type="Rhea" id="RHEA:19038"/>
    </physiologicalReaction>
</comment>
<evidence type="ECO:0000256" key="2">
    <source>
        <dbReference type="ARBA" id="ARBA00013006"/>
    </source>
</evidence>
<comment type="similarity">
    <text evidence="4">Belongs to the AB hydrolase superfamily. Epoxide hydrolase family.</text>
</comment>
<comment type="pathway">
    <text evidence="1">Secondary metabolite biosynthesis; terpenoid biosynthesis.</text>
</comment>
<dbReference type="InterPro" id="IPR029058">
    <property type="entry name" value="AB_hydrolase_fold"/>
</dbReference>
<feature type="domain" description="AB hydrolase-1" evidence="8">
    <location>
        <begin position="128"/>
        <end position="250"/>
    </location>
</feature>
<gene>
    <name evidence="9" type="ORF">KSP39_PZI024066</name>
</gene>
<dbReference type="EC" id="3.3.2.10" evidence="2"/>
<comment type="catalytic activity">
    <reaction evidence="7">
        <text>(24S)-24,25-epoxycucurbitadienol + H2O = (24R)-24,25-dihydroxycucurbitadienol</text>
        <dbReference type="Rhea" id="RHEA:81855"/>
        <dbReference type="ChEBI" id="CHEBI:15377"/>
        <dbReference type="ChEBI" id="CHEBI:229949"/>
        <dbReference type="ChEBI" id="CHEBI:229950"/>
    </reaction>
    <physiologicalReaction direction="left-to-right" evidence="7">
        <dbReference type="Rhea" id="RHEA:81856"/>
    </physiologicalReaction>
</comment>
<accession>A0AAP0AU38</accession>
<evidence type="ECO:0000259" key="8">
    <source>
        <dbReference type="Pfam" id="PF00561"/>
    </source>
</evidence>
<dbReference type="FunFam" id="3.40.50.1820:FF:000161">
    <property type="entry name" value="Epoxide hydrolase"/>
    <property type="match status" value="1"/>
</dbReference>
<dbReference type="PRINTS" id="PR00412">
    <property type="entry name" value="EPOXHYDRLASE"/>
</dbReference>
<dbReference type="Gene3D" id="3.40.50.1820">
    <property type="entry name" value="alpha/beta hydrolase"/>
    <property type="match status" value="1"/>
</dbReference>
<dbReference type="Pfam" id="PF00561">
    <property type="entry name" value="Abhydrolase_1"/>
    <property type="match status" value="1"/>
</dbReference>
<dbReference type="InterPro" id="IPR000073">
    <property type="entry name" value="AB_hydrolase_1"/>
</dbReference>